<comment type="caution">
    <text evidence="7">The sequence shown here is derived from an EMBL/GenBank/DDBJ whole genome shotgun (WGS) entry which is preliminary data.</text>
</comment>
<organism evidence="7 8">
    <name type="scientific">Arcobacter caeni</name>
    <dbReference type="NCBI Taxonomy" id="1912877"/>
    <lineage>
        <taxon>Bacteria</taxon>
        <taxon>Pseudomonadati</taxon>
        <taxon>Campylobacterota</taxon>
        <taxon>Epsilonproteobacteria</taxon>
        <taxon>Campylobacterales</taxon>
        <taxon>Arcobacteraceae</taxon>
        <taxon>Arcobacter</taxon>
    </lineage>
</organism>
<sequence length="179" mass="19284">MKKLGVYSLLVAAMLFSTGCSEKNADMNVDNGAQESVNTNTDSSNLSDAGFSALEKAANGNYYMINGQKVLIEHVYFGFDKYNLTSENKEKATSNASKLSALTADTTVTVSGNTDEWGSDEYNYALGLKRANSVKDVLVANGVTANVALVSLGESSPVCTEKTKDCWAKNRRVEHELSK</sequence>
<dbReference type="Proteomes" id="UP000251135">
    <property type="component" value="Unassembled WGS sequence"/>
</dbReference>
<dbReference type="SUPFAM" id="SSF103088">
    <property type="entry name" value="OmpA-like"/>
    <property type="match status" value="1"/>
</dbReference>
<keyword evidence="5" id="KW-0732">Signal</keyword>
<dbReference type="PRINTS" id="PR01021">
    <property type="entry name" value="OMPADOMAIN"/>
</dbReference>
<dbReference type="PANTHER" id="PTHR30329">
    <property type="entry name" value="STATOR ELEMENT OF FLAGELLAR MOTOR COMPLEX"/>
    <property type="match status" value="1"/>
</dbReference>
<evidence type="ECO:0000256" key="3">
    <source>
        <dbReference type="ARBA" id="ARBA00023237"/>
    </source>
</evidence>
<dbReference type="RefSeq" id="WP_108558441.1">
    <property type="nucleotide sequence ID" value="NZ_MUXE01000004.1"/>
</dbReference>
<keyword evidence="8" id="KW-1185">Reference proteome</keyword>
<evidence type="ECO:0000256" key="2">
    <source>
        <dbReference type="ARBA" id="ARBA00023136"/>
    </source>
</evidence>
<dbReference type="InterPro" id="IPR050330">
    <property type="entry name" value="Bact_OuterMem_StrucFunc"/>
</dbReference>
<keyword evidence="3" id="KW-0998">Cell outer membrane</keyword>
<dbReference type="InterPro" id="IPR006665">
    <property type="entry name" value="OmpA-like"/>
</dbReference>
<dbReference type="AlphaFoldDB" id="A0A363D2K8"/>
<dbReference type="CDD" id="cd07185">
    <property type="entry name" value="OmpA_C-like"/>
    <property type="match status" value="1"/>
</dbReference>
<proteinExistence type="predicted"/>
<dbReference type="InterPro" id="IPR036737">
    <property type="entry name" value="OmpA-like_sf"/>
</dbReference>
<reference evidence="7 8" key="1">
    <citation type="submission" date="2017-02" db="EMBL/GenBank/DDBJ databases">
        <title>Arcobacter caeni sp. nov, a new Arcobacter species isolated from reclaimed water.</title>
        <authorList>
            <person name="Figueras M.J."/>
            <person name="Perez-Cataluna A."/>
            <person name="Salas-Masso N."/>
        </authorList>
    </citation>
    <scope>NUCLEOTIDE SEQUENCE [LARGE SCALE GENOMIC DNA]</scope>
    <source>
        <strain evidence="7 8">RW17-10</strain>
    </source>
</reference>
<dbReference type="PROSITE" id="PS51123">
    <property type="entry name" value="OMPA_2"/>
    <property type="match status" value="1"/>
</dbReference>
<keyword evidence="2 4" id="KW-0472">Membrane</keyword>
<dbReference type="PANTHER" id="PTHR30329:SF21">
    <property type="entry name" value="LIPOPROTEIN YIAD-RELATED"/>
    <property type="match status" value="1"/>
</dbReference>
<evidence type="ECO:0000256" key="5">
    <source>
        <dbReference type="SAM" id="SignalP"/>
    </source>
</evidence>
<evidence type="ECO:0000259" key="6">
    <source>
        <dbReference type="PROSITE" id="PS51123"/>
    </source>
</evidence>
<feature type="domain" description="OmpA-like" evidence="6">
    <location>
        <begin position="64"/>
        <end position="179"/>
    </location>
</feature>
<dbReference type="InterPro" id="IPR006664">
    <property type="entry name" value="OMP_bac"/>
</dbReference>
<dbReference type="Pfam" id="PF00691">
    <property type="entry name" value="OmpA"/>
    <property type="match status" value="1"/>
</dbReference>
<comment type="subcellular location">
    <subcellularLocation>
        <location evidence="1">Cell outer membrane</location>
    </subcellularLocation>
</comment>
<feature type="chain" id="PRO_5016595987" description="OmpA-like domain-containing protein" evidence="5">
    <location>
        <begin position="23"/>
        <end position="179"/>
    </location>
</feature>
<dbReference type="PROSITE" id="PS51257">
    <property type="entry name" value="PROKAR_LIPOPROTEIN"/>
    <property type="match status" value="1"/>
</dbReference>
<accession>A0A363D2K8</accession>
<dbReference type="OrthoDB" id="9809164at2"/>
<evidence type="ECO:0000256" key="4">
    <source>
        <dbReference type="PROSITE-ProRule" id="PRU00473"/>
    </source>
</evidence>
<dbReference type="GO" id="GO:0009279">
    <property type="term" value="C:cell outer membrane"/>
    <property type="evidence" value="ECO:0007669"/>
    <property type="project" value="UniProtKB-SubCell"/>
</dbReference>
<dbReference type="Gene3D" id="3.30.1330.60">
    <property type="entry name" value="OmpA-like domain"/>
    <property type="match status" value="1"/>
</dbReference>
<evidence type="ECO:0000313" key="8">
    <source>
        <dbReference type="Proteomes" id="UP000251135"/>
    </source>
</evidence>
<dbReference type="EMBL" id="MUXE01000004">
    <property type="protein sequence ID" value="PUE65568.1"/>
    <property type="molecule type" value="Genomic_DNA"/>
</dbReference>
<name>A0A363D2K8_9BACT</name>
<evidence type="ECO:0000256" key="1">
    <source>
        <dbReference type="ARBA" id="ARBA00004442"/>
    </source>
</evidence>
<evidence type="ECO:0000313" key="7">
    <source>
        <dbReference type="EMBL" id="PUE65568.1"/>
    </source>
</evidence>
<gene>
    <name evidence="7" type="ORF">B0174_04390</name>
</gene>
<protein>
    <recommendedName>
        <fullName evidence="6">OmpA-like domain-containing protein</fullName>
    </recommendedName>
</protein>
<feature type="signal peptide" evidence="5">
    <location>
        <begin position="1"/>
        <end position="22"/>
    </location>
</feature>